<dbReference type="Proteomes" id="UP001595640">
    <property type="component" value="Unassembled WGS sequence"/>
</dbReference>
<evidence type="ECO:0000313" key="3">
    <source>
        <dbReference type="Proteomes" id="UP001595640"/>
    </source>
</evidence>
<name>A0ABV7LYC3_9GAMM</name>
<evidence type="ECO:0000256" key="1">
    <source>
        <dbReference type="SAM" id="MobiDB-lite"/>
    </source>
</evidence>
<dbReference type="RefSeq" id="WP_156817431.1">
    <property type="nucleotide sequence ID" value="NZ_BMXD01000005.1"/>
</dbReference>
<evidence type="ECO:0000313" key="2">
    <source>
        <dbReference type="EMBL" id="MFC3291616.1"/>
    </source>
</evidence>
<keyword evidence="3" id="KW-1185">Reference proteome</keyword>
<gene>
    <name evidence="2" type="ORF">ACFOEI_06010</name>
</gene>
<sequence>MSDLEHVRRSLRKSPNPPPPMRDFYMPAMPPLGLAAALKTTWQAWRRRRRFRQHVLPLLTHDDTILRDMGYQRSDIEWALRLPLRQDALKALEQLRNATPELRTTIMNQDR</sequence>
<accession>A0ABV7LYC3</accession>
<organism evidence="2 3">
    <name type="scientific">Modicisalibacter luteus</name>
    <dbReference type="NCBI Taxonomy" id="453962"/>
    <lineage>
        <taxon>Bacteria</taxon>
        <taxon>Pseudomonadati</taxon>
        <taxon>Pseudomonadota</taxon>
        <taxon>Gammaproteobacteria</taxon>
        <taxon>Oceanospirillales</taxon>
        <taxon>Halomonadaceae</taxon>
        <taxon>Modicisalibacter</taxon>
    </lineage>
</organism>
<feature type="region of interest" description="Disordered" evidence="1">
    <location>
        <begin position="1"/>
        <end position="25"/>
    </location>
</feature>
<reference evidence="3" key="1">
    <citation type="journal article" date="2019" name="Int. J. Syst. Evol. Microbiol.">
        <title>The Global Catalogue of Microorganisms (GCM) 10K type strain sequencing project: providing services to taxonomists for standard genome sequencing and annotation.</title>
        <authorList>
            <consortium name="The Broad Institute Genomics Platform"/>
            <consortium name="The Broad Institute Genome Sequencing Center for Infectious Disease"/>
            <person name="Wu L."/>
            <person name="Ma J."/>
        </authorList>
    </citation>
    <scope>NUCLEOTIDE SEQUENCE [LARGE SCALE GENOMIC DNA]</scope>
    <source>
        <strain evidence="3">KCTC 12847</strain>
    </source>
</reference>
<protein>
    <submittedName>
        <fullName evidence="2">DUF1127 domain-containing protein</fullName>
    </submittedName>
</protein>
<proteinExistence type="predicted"/>
<dbReference type="EMBL" id="JBHRUH010000011">
    <property type="protein sequence ID" value="MFC3291616.1"/>
    <property type="molecule type" value="Genomic_DNA"/>
</dbReference>
<comment type="caution">
    <text evidence="2">The sequence shown here is derived from an EMBL/GenBank/DDBJ whole genome shotgun (WGS) entry which is preliminary data.</text>
</comment>